<dbReference type="PROSITE" id="PS51764">
    <property type="entry name" value="GH26"/>
    <property type="match status" value="1"/>
</dbReference>
<dbReference type="Proteomes" id="UP001242811">
    <property type="component" value="Unassembled WGS sequence"/>
</dbReference>
<accession>A0ABU0L586</accession>
<name>A0ABU0L586_9BACL</name>
<dbReference type="Gene3D" id="3.20.20.80">
    <property type="entry name" value="Glycosidases"/>
    <property type="match status" value="1"/>
</dbReference>
<comment type="similarity">
    <text evidence="3">Belongs to the glycosyl hydrolase 26 family.</text>
</comment>
<evidence type="ECO:0000256" key="1">
    <source>
        <dbReference type="ARBA" id="ARBA00022801"/>
    </source>
</evidence>
<gene>
    <name evidence="5" type="ORF">QOZ95_004611</name>
</gene>
<protein>
    <recommendedName>
        <fullName evidence="4">GH26 domain-containing protein</fullName>
    </recommendedName>
</protein>
<dbReference type="EMBL" id="JAUSWA010000035">
    <property type="protein sequence ID" value="MDQ0496421.1"/>
    <property type="molecule type" value="Genomic_DNA"/>
</dbReference>
<evidence type="ECO:0000256" key="2">
    <source>
        <dbReference type="ARBA" id="ARBA00023295"/>
    </source>
</evidence>
<evidence type="ECO:0000313" key="5">
    <source>
        <dbReference type="EMBL" id="MDQ0496421.1"/>
    </source>
</evidence>
<proteinExistence type="inferred from homology"/>
<keyword evidence="6" id="KW-1185">Reference proteome</keyword>
<evidence type="ECO:0000259" key="4">
    <source>
        <dbReference type="PROSITE" id="PS51764"/>
    </source>
</evidence>
<feature type="non-terminal residue" evidence="5">
    <location>
        <position position="1"/>
    </location>
</feature>
<comment type="caution">
    <text evidence="5">The sequence shown here is derived from an EMBL/GenBank/DDBJ whole genome shotgun (WGS) entry which is preliminary data.</text>
</comment>
<reference evidence="5 6" key="1">
    <citation type="submission" date="2023-07" db="EMBL/GenBank/DDBJ databases">
        <title>Genomic Encyclopedia of Type Strains, Phase IV (KMG-IV): sequencing the most valuable type-strain genomes for metagenomic binning, comparative biology and taxonomic classification.</title>
        <authorList>
            <person name="Goeker M."/>
        </authorList>
    </citation>
    <scope>NUCLEOTIDE SEQUENCE [LARGE SCALE GENOMIC DNA]</scope>
    <source>
        <strain evidence="5 6">DSM 14914</strain>
    </source>
</reference>
<sequence length="93" mass="10553">AMDIYNNDFKQSHYEGLLGLAQSKPIAIGEHGEMPSSEVMQAQPKWVYSMTWGKMLTENNTTDQIQDYMNDSRSLTRDDVKKGLAAIQQPKET</sequence>
<feature type="domain" description="GH26" evidence="4">
    <location>
        <begin position="1"/>
        <end position="78"/>
    </location>
</feature>
<comment type="caution">
    <text evidence="3">Lacks conserved residue(s) required for the propagation of feature annotation.</text>
</comment>
<organism evidence="5 6">
    <name type="scientific">Paenibacillus brasilensis</name>
    <dbReference type="NCBI Taxonomy" id="128574"/>
    <lineage>
        <taxon>Bacteria</taxon>
        <taxon>Bacillati</taxon>
        <taxon>Bacillota</taxon>
        <taxon>Bacilli</taxon>
        <taxon>Bacillales</taxon>
        <taxon>Paenibacillaceae</taxon>
        <taxon>Paenibacillus</taxon>
    </lineage>
</organism>
<evidence type="ECO:0000313" key="6">
    <source>
        <dbReference type="Proteomes" id="UP001242811"/>
    </source>
</evidence>
<evidence type="ECO:0000256" key="3">
    <source>
        <dbReference type="PROSITE-ProRule" id="PRU01100"/>
    </source>
</evidence>
<keyword evidence="2" id="KW-0326">Glycosidase</keyword>
<dbReference type="InterPro" id="IPR022790">
    <property type="entry name" value="GH26_dom"/>
</dbReference>
<keyword evidence="1" id="KW-0378">Hydrolase</keyword>